<dbReference type="RefSeq" id="WP_349187761.1">
    <property type="nucleotide sequence ID" value="NZ_JBBNPP010000001.1"/>
</dbReference>
<feature type="transmembrane region" description="Helical" evidence="6">
    <location>
        <begin position="310"/>
        <end position="336"/>
    </location>
</feature>
<comment type="caution">
    <text evidence="7">The sequence shown here is derived from an EMBL/GenBank/DDBJ whole genome shotgun (WGS) entry which is preliminary data.</text>
</comment>
<feature type="transmembrane region" description="Helical" evidence="6">
    <location>
        <begin position="90"/>
        <end position="110"/>
    </location>
</feature>
<dbReference type="InterPro" id="IPR001182">
    <property type="entry name" value="FtsW/RodA"/>
</dbReference>
<feature type="transmembrane region" description="Helical" evidence="6">
    <location>
        <begin position="12"/>
        <end position="30"/>
    </location>
</feature>
<dbReference type="PANTHER" id="PTHR30474:SF3">
    <property type="entry name" value="PEPTIDOGLYCAN GLYCOSYLTRANSFERASE RODA"/>
    <property type="match status" value="1"/>
</dbReference>
<feature type="transmembrane region" description="Helical" evidence="6">
    <location>
        <begin position="234"/>
        <end position="252"/>
    </location>
</feature>
<reference evidence="7 8" key="1">
    <citation type="submission" date="2024-04" db="EMBL/GenBank/DDBJ databases">
        <title>Human intestinal bacterial collection.</title>
        <authorList>
            <person name="Pauvert C."/>
            <person name="Hitch T.C.A."/>
            <person name="Clavel T."/>
        </authorList>
    </citation>
    <scope>NUCLEOTIDE SEQUENCE [LARGE SCALE GENOMIC DNA]</scope>
    <source>
        <strain evidence="7 8">CLA-SR-H019</strain>
    </source>
</reference>
<organism evidence="7 8">
    <name type="scientific">Peptoniphilus senegalensis</name>
    <dbReference type="NCBI Taxonomy" id="1465757"/>
    <lineage>
        <taxon>Bacteria</taxon>
        <taxon>Bacillati</taxon>
        <taxon>Bacillota</taxon>
        <taxon>Tissierellia</taxon>
        <taxon>Tissierellales</taxon>
        <taxon>Peptoniphilaceae</taxon>
        <taxon>Peptoniphilus</taxon>
    </lineage>
</organism>
<proteinExistence type="predicted"/>
<dbReference type="EMBL" id="JBBNPP010000001">
    <property type="protein sequence ID" value="MEQ3346002.1"/>
    <property type="molecule type" value="Genomic_DNA"/>
</dbReference>
<feature type="transmembrane region" description="Helical" evidence="6">
    <location>
        <begin position="348"/>
        <end position="373"/>
    </location>
</feature>
<feature type="transmembrane region" description="Helical" evidence="6">
    <location>
        <begin position="212"/>
        <end position="227"/>
    </location>
</feature>
<evidence type="ECO:0000256" key="5">
    <source>
        <dbReference type="ARBA" id="ARBA00023136"/>
    </source>
</evidence>
<evidence type="ECO:0000256" key="1">
    <source>
        <dbReference type="ARBA" id="ARBA00004141"/>
    </source>
</evidence>
<feature type="transmembrane region" description="Helical" evidence="6">
    <location>
        <begin position="65"/>
        <end position="84"/>
    </location>
</feature>
<feature type="transmembrane region" description="Helical" evidence="6">
    <location>
        <begin position="385"/>
        <end position="406"/>
    </location>
</feature>
<dbReference type="Proteomes" id="UP001491691">
    <property type="component" value="Unassembled WGS sequence"/>
</dbReference>
<keyword evidence="3" id="KW-0133">Cell shape</keyword>
<evidence type="ECO:0000313" key="7">
    <source>
        <dbReference type="EMBL" id="MEQ3346002.1"/>
    </source>
</evidence>
<name>A0ABV1IYM3_9FIRM</name>
<accession>A0ABV1IYM3</accession>
<evidence type="ECO:0000313" key="8">
    <source>
        <dbReference type="Proteomes" id="UP001491691"/>
    </source>
</evidence>
<comment type="subcellular location">
    <subcellularLocation>
        <location evidence="1">Membrane</location>
        <topology evidence="1">Multi-pass membrane protein</topology>
    </subcellularLocation>
</comment>
<dbReference type="Pfam" id="PF01098">
    <property type="entry name" value="FTSW_RODA_SPOVE"/>
    <property type="match status" value="1"/>
</dbReference>
<feature type="transmembrane region" description="Helical" evidence="6">
    <location>
        <begin position="122"/>
        <end position="138"/>
    </location>
</feature>
<feature type="transmembrane region" description="Helical" evidence="6">
    <location>
        <begin position="189"/>
        <end position="206"/>
    </location>
</feature>
<keyword evidence="2 6" id="KW-0812">Transmembrane</keyword>
<protein>
    <submittedName>
        <fullName evidence="7">FtsW/RodA/SpoVE family cell cycle protein</fullName>
    </submittedName>
</protein>
<keyword evidence="4 6" id="KW-1133">Transmembrane helix</keyword>
<evidence type="ECO:0000256" key="6">
    <source>
        <dbReference type="SAM" id="Phobius"/>
    </source>
</evidence>
<sequence length="421" mass="47865">MLDNILKQRKPRNLLLIFEILSILLLFSFNNNNVDRYIVILFLGLILIVYISNLVLGKVSSGDNYIFLIVSMLLSLGIITIYRLSPKLGLRQLIWVLAGILVFYLTYFIIRAMRRLEYMTGLYLGLSILFFLLTIILAPDKYGAKNWIEISEGITIQLSEFTKILVIFLIASFYTTFQTRLKKLNYKYTSYYLMGVIYIFVGFLFIQRDLGTAAIFIAIYTLIQYIYDEDRKSILVNIGLMVFGSIVGYFLFSHVRNRVDIWLNPWTADKVVNSARQIVQSLFGISEGGFFGQGIGLGYPKQITLAHSDVIFSAICEEMGILTGIGIIMLYMLLVYRAIKIAINQEYLFYRILALAVAILFTVQVFLNVGGVIKLIPMTGLTLPFISYGGSSMISCFVALGILQVTSEDLSYKYDRGLDNE</sequence>
<dbReference type="PANTHER" id="PTHR30474">
    <property type="entry name" value="CELL CYCLE PROTEIN"/>
    <property type="match status" value="1"/>
</dbReference>
<evidence type="ECO:0000256" key="4">
    <source>
        <dbReference type="ARBA" id="ARBA00022989"/>
    </source>
</evidence>
<evidence type="ECO:0000256" key="3">
    <source>
        <dbReference type="ARBA" id="ARBA00022960"/>
    </source>
</evidence>
<keyword evidence="5 6" id="KW-0472">Membrane</keyword>
<keyword evidence="8" id="KW-1185">Reference proteome</keyword>
<feature type="transmembrane region" description="Helical" evidence="6">
    <location>
        <begin position="36"/>
        <end position="56"/>
    </location>
</feature>
<gene>
    <name evidence="7" type="ORF">AAA073_00970</name>
</gene>
<feature type="transmembrane region" description="Helical" evidence="6">
    <location>
        <begin position="158"/>
        <end position="177"/>
    </location>
</feature>
<evidence type="ECO:0000256" key="2">
    <source>
        <dbReference type="ARBA" id="ARBA00022692"/>
    </source>
</evidence>